<dbReference type="Pfam" id="PF04398">
    <property type="entry name" value="DUF538"/>
    <property type="match status" value="1"/>
</dbReference>
<protein>
    <submittedName>
        <fullName evidence="2">Uncharacterized protein</fullName>
    </submittedName>
</protein>
<evidence type="ECO:0000313" key="2">
    <source>
        <dbReference type="EMBL" id="KAF8730742.1"/>
    </source>
</evidence>
<dbReference type="SUPFAM" id="SSF141562">
    <property type="entry name" value="At5g01610-like"/>
    <property type="match status" value="1"/>
</dbReference>
<feature type="signal peptide" evidence="1">
    <location>
        <begin position="1"/>
        <end position="25"/>
    </location>
</feature>
<comment type="caution">
    <text evidence="2">The sequence shown here is derived from an EMBL/GenBank/DDBJ whole genome shotgun (WGS) entry which is preliminary data.</text>
</comment>
<dbReference type="EMBL" id="JACEFO010001613">
    <property type="protein sequence ID" value="KAF8730742.1"/>
    <property type="molecule type" value="Genomic_DNA"/>
</dbReference>
<dbReference type="Gene3D" id="2.30.240.10">
    <property type="entry name" value="At5g01610-like"/>
    <property type="match status" value="1"/>
</dbReference>
<dbReference type="Proteomes" id="UP000636709">
    <property type="component" value="Unassembled WGS sequence"/>
</dbReference>
<keyword evidence="3" id="KW-1185">Reference proteome</keyword>
<feature type="chain" id="PRO_5032708563" evidence="1">
    <location>
        <begin position="26"/>
        <end position="176"/>
    </location>
</feature>
<sequence length="176" mass="18800">MAMAKNHHVYLLLFFIATTTAAAAAASVNSTATTKPTAYEMLERYKLPRGILPVGVKGYKLRHDGSFEVFFSGDGCEFRVGGGRYLLRYDRRIAGKATAGSIKNLQGVSVKILFVWLGINEVDRSGDQLSFHVGPLAASFPLSKFSQSPRCRCGFDCVTAAAAGVGDDDAVVVAAS</sequence>
<dbReference type="InterPro" id="IPR036758">
    <property type="entry name" value="At5g01610-like"/>
</dbReference>
<keyword evidence="1" id="KW-0732">Signal</keyword>
<dbReference type="AlphaFoldDB" id="A0A835F7F1"/>
<dbReference type="Gramene" id="Dexi8B01G0006680.1">
    <property type="protein sequence ID" value="Dexi8B01G0006680.1:cds"/>
    <property type="gene ID" value="Dexi8B01G0006680"/>
</dbReference>
<dbReference type="OrthoDB" id="1897482at2759"/>
<dbReference type="InterPro" id="IPR007493">
    <property type="entry name" value="DUF538"/>
</dbReference>
<name>A0A835F7F1_9POAL</name>
<evidence type="ECO:0000256" key="1">
    <source>
        <dbReference type="SAM" id="SignalP"/>
    </source>
</evidence>
<dbReference type="PANTHER" id="PTHR31676:SF155">
    <property type="entry name" value="EXPRESSED PROTEIN"/>
    <property type="match status" value="1"/>
</dbReference>
<dbReference type="PANTHER" id="PTHR31676">
    <property type="entry name" value="T31J12.3 PROTEIN-RELATED"/>
    <property type="match status" value="1"/>
</dbReference>
<evidence type="ECO:0000313" key="3">
    <source>
        <dbReference type="Proteomes" id="UP000636709"/>
    </source>
</evidence>
<proteinExistence type="predicted"/>
<accession>A0A835F7F1</accession>
<organism evidence="2 3">
    <name type="scientific">Digitaria exilis</name>
    <dbReference type="NCBI Taxonomy" id="1010633"/>
    <lineage>
        <taxon>Eukaryota</taxon>
        <taxon>Viridiplantae</taxon>
        <taxon>Streptophyta</taxon>
        <taxon>Embryophyta</taxon>
        <taxon>Tracheophyta</taxon>
        <taxon>Spermatophyta</taxon>
        <taxon>Magnoliopsida</taxon>
        <taxon>Liliopsida</taxon>
        <taxon>Poales</taxon>
        <taxon>Poaceae</taxon>
        <taxon>PACMAD clade</taxon>
        <taxon>Panicoideae</taxon>
        <taxon>Panicodae</taxon>
        <taxon>Paniceae</taxon>
        <taxon>Anthephorinae</taxon>
        <taxon>Digitaria</taxon>
    </lineage>
</organism>
<gene>
    <name evidence="2" type="ORF">HU200_016604</name>
</gene>
<reference evidence="2" key="1">
    <citation type="submission" date="2020-07" db="EMBL/GenBank/DDBJ databases">
        <title>Genome sequence and genetic diversity analysis of an under-domesticated orphan crop, white fonio (Digitaria exilis).</title>
        <authorList>
            <person name="Bennetzen J.L."/>
            <person name="Chen S."/>
            <person name="Ma X."/>
            <person name="Wang X."/>
            <person name="Yssel A.E.J."/>
            <person name="Chaluvadi S.R."/>
            <person name="Johnson M."/>
            <person name="Gangashetty P."/>
            <person name="Hamidou F."/>
            <person name="Sanogo M.D."/>
            <person name="Zwaenepoel A."/>
            <person name="Wallace J."/>
            <person name="Van De Peer Y."/>
            <person name="Van Deynze A."/>
        </authorList>
    </citation>
    <scope>NUCLEOTIDE SEQUENCE</scope>
    <source>
        <tissue evidence="2">Leaves</tissue>
    </source>
</reference>